<accession>A0A0A8YVC0</accession>
<organism evidence="1">
    <name type="scientific">Arundo donax</name>
    <name type="common">Giant reed</name>
    <name type="synonym">Donax arundinaceus</name>
    <dbReference type="NCBI Taxonomy" id="35708"/>
    <lineage>
        <taxon>Eukaryota</taxon>
        <taxon>Viridiplantae</taxon>
        <taxon>Streptophyta</taxon>
        <taxon>Embryophyta</taxon>
        <taxon>Tracheophyta</taxon>
        <taxon>Spermatophyta</taxon>
        <taxon>Magnoliopsida</taxon>
        <taxon>Liliopsida</taxon>
        <taxon>Poales</taxon>
        <taxon>Poaceae</taxon>
        <taxon>PACMAD clade</taxon>
        <taxon>Arundinoideae</taxon>
        <taxon>Arundineae</taxon>
        <taxon>Arundo</taxon>
    </lineage>
</organism>
<evidence type="ECO:0000313" key="1">
    <source>
        <dbReference type="EMBL" id="JAD29368.1"/>
    </source>
</evidence>
<name>A0A0A8YVC0_ARUDO</name>
<proteinExistence type="predicted"/>
<protein>
    <submittedName>
        <fullName evidence="1">Uncharacterized protein</fullName>
    </submittedName>
</protein>
<dbReference type="AlphaFoldDB" id="A0A0A8YVC0"/>
<reference evidence="1" key="2">
    <citation type="journal article" date="2015" name="Data Brief">
        <title>Shoot transcriptome of the giant reed, Arundo donax.</title>
        <authorList>
            <person name="Barrero R.A."/>
            <person name="Guerrero F.D."/>
            <person name="Moolhuijzen P."/>
            <person name="Goolsby J.A."/>
            <person name="Tidwell J."/>
            <person name="Bellgard S.E."/>
            <person name="Bellgard M.I."/>
        </authorList>
    </citation>
    <scope>NUCLEOTIDE SEQUENCE</scope>
    <source>
        <tissue evidence="1">Shoot tissue taken approximately 20 cm above the soil surface</tissue>
    </source>
</reference>
<sequence>MEQCIQQCNTKNLQHYTSLGSSISINKYFTMDLTPNHKEPCLVARINIYSPNSVFIKCGLSTASKKSYGKEIKQPEHDS</sequence>
<dbReference type="EMBL" id="GBRH01268527">
    <property type="protein sequence ID" value="JAD29368.1"/>
    <property type="molecule type" value="Transcribed_RNA"/>
</dbReference>
<reference evidence="1" key="1">
    <citation type="submission" date="2014-09" db="EMBL/GenBank/DDBJ databases">
        <authorList>
            <person name="Magalhaes I.L.F."/>
            <person name="Oliveira U."/>
            <person name="Santos F.R."/>
            <person name="Vidigal T.H.D.A."/>
            <person name="Brescovit A.D."/>
            <person name="Santos A.J."/>
        </authorList>
    </citation>
    <scope>NUCLEOTIDE SEQUENCE</scope>
    <source>
        <tissue evidence="1">Shoot tissue taken approximately 20 cm above the soil surface</tissue>
    </source>
</reference>